<dbReference type="RefSeq" id="WP_356502540.1">
    <property type="nucleotide sequence ID" value="NZ_JBEXEF010000037.1"/>
</dbReference>
<gene>
    <name evidence="1" type="ORF">ABZV61_35685</name>
</gene>
<accession>A0ABV2UJG7</accession>
<name>A0ABV2UJG7_9ACTN</name>
<dbReference type="Proteomes" id="UP001550044">
    <property type="component" value="Unassembled WGS sequence"/>
</dbReference>
<dbReference type="EMBL" id="JBEXIP010000048">
    <property type="protein sequence ID" value="MET8438000.1"/>
    <property type="molecule type" value="Genomic_DNA"/>
</dbReference>
<comment type="caution">
    <text evidence="1">The sequence shown here is derived from an EMBL/GenBank/DDBJ whole genome shotgun (WGS) entry which is preliminary data.</text>
</comment>
<evidence type="ECO:0000313" key="2">
    <source>
        <dbReference type="Proteomes" id="UP001550044"/>
    </source>
</evidence>
<proteinExistence type="predicted"/>
<sequence>MSGSRTVRKPAVAVSPLPLLTKDIASAMQDLECGQEFRAVRFPEFLKGSFHGGAG</sequence>
<keyword evidence="2" id="KW-1185">Reference proteome</keyword>
<organism evidence="1 2">
    <name type="scientific">Streptomyces sp. 900116325</name>
    <dbReference type="NCBI Taxonomy" id="3154295"/>
    <lineage>
        <taxon>Bacteria</taxon>
        <taxon>Bacillati</taxon>
        <taxon>Actinomycetota</taxon>
        <taxon>Actinomycetes</taxon>
        <taxon>Kitasatosporales</taxon>
        <taxon>Streptomycetaceae</taxon>
        <taxon>Streptomyces</taxon>
    </lineage>
</organism>
<protein>
    <submittedName>
        <fullName evidence="1">Uncharacterized protein</fullName>
    </submittedName>
</protein>
<reference evidence="1 2" key="1">
    <citation type="submission" date="2024-06" db="EMBL/GenBank/DDBJ databases">
        <title>The Natural Products Discovery Center: Release of the First 8490 Sequenced Strains for Exploring Actinobacteria Biosynthetic Diversity.</title>
        <authorList>
            <person name="Kalkreuter E."/>
            <person name="Kautsar S.A."/>
            <person name="Yang D."/>
            <person name="Bader C.D."/>
            <person name="Teijaro C.N."/>
            <person name="Fluegel L."/>
            <person name="Davis C.M."/>
            <person name="Simpson J.R."/>
            <person name="Lauterbach L."/>
            <person name="Steele A.D."/>
            <person name="Gui C."/>
            <person name="Meng S."/>
            <person name="Li G."/>
            <person name="Viehrig K."/>
            <person name="Ye F."/>
            <person name="Su P."/>
            <person name="Kiefer A.F."/>
            <person name="Nichols A."/>
            <person name="Cepeda A.J."/>
            <person name="Yan W."/>
            <person name="Fan B."/>
            <person name="Jiang Y."/>
            <person name="Adhikari A."/>
            <person name="Zheng C.-J."/>
            <person name="Schuster L."/>
            <person name="Cowan T.M."/>
            <person name="Smanski M.J."/>
            <person name="Chevrette M.G."/>
            <person name="De Carvalho L.P.S."/>
            <person name="Shen B."/>
        </authorList>
    </citation>
    <scope>NUCLEOTIDE SEQUENCE [LARGE SCALE GENOMIC DNA]</scope>
    <source>
        <strain evidence="1 2">NPDC005137</strain>
    </source>
</reference>
<evidence type="ECO:0000313" key="1">
    <source>
        <dbReference type="EMBL" id="MET8438000.1"/>
    </source>
</evidence>